<dbReference type="Gene3D" id="1.10.1650.20">
    <property type="match status" value="1"/>
</dbReference>
<keyword evidence="1" id="KW-0472">Membrane</keyword>
<evidence type="ECO:0000256" key="1">
    <source>
        <dbReference type="SAM" id="Phobius"/>
    </source>
</evidence>
<sequence>MFSFCFKTWIVLEQEKVPLLYTWSPGMLIFLSSLISGRTMARRRTVRGIFSLLSGFLVYSCKEYKIMRIGPCFVLMKLWGWLIVGVGSLRNCTRNMRKQAKQKKVIPAQTLWFDILKSQIETGTPYMLYLIVMGSRLLKAWGH</sequence>
<dbReference type="AlphaFoldDB" id="F2DEF5"/>
<feature type="transmembrane region" description="Helical" evidence="1">
    <location>
        <begin position="66"/>
        <end position="89"/>
    </location>
</feature>
<feature type="transmembrane region" description="Helical" evidence="1">
    <location>
        <begin position="44"/>
        <end position="60"/>
    </location>
</feature>
<feature type="transmembrane region" description="Helical" evidence="1">
    <location>
        <begin position="20"/>
        <end position="37"/>
    </location>
</feature>
<evidence type="ECO:0000259" key="2">
    <source>
        <dbReference type="Pfam" id="PF02867"/>
    </source>
</evidence>
<feature type="domain" description="Ribonucleotide reductase large subunit C-terminal" evidence="2">
    <location>
        <begin position="95"/>
        <end position="129"/>
    </location>
</feature>
<keyword evidence="1" id="KW-1133">Transmembrane helix</keyword>
<proteinExistence type="evidence at transcript level"/>
<dbReference type="SUPFAM" id="SSF51998">
    <property type="entry name" value="PFL-like glycyl radical enzymes"/>
    <property type="match status" value="1"/>
</dbReference>
<reference evidence="3" key="1">
    <citation type="journal article" date="2011" name="Plant Physiol.">
        <title>Comprehensive sequence analysis of 24,783 barley full-length cDNAs derived from 12 clone libraries.</title>
        <authorList>
            <person name="Matsumoto T."/>
            <person name="Tanaka T."/>
            <person name="Sakai H."/>
            <person name="Amano N."/>
            <person name="Kanamori H."/>
            <person name="Kurita K."/>
            <person name="Kikuta A."/>
            <person name="Kamiya K."/>
            <person name="Yamamoto M."/>
            <person name="Ikawa H."/>
            <person name="Fujii N."/>
            <person name="Hori K."/>
            <person name="Itoh T."/>
            <person name="Sato K."/>
        </authorList>
    </citation>
    <scope>NUCLEOTIDE SEQUENCE</scope>
</reference>
<dbReference type="EMBL" id="AK362272">
    <property type="protein sequence ID" value="BAJ93476.1"/>
    <property type="molecule type" value="mRNA"/>
</dbReference>
<dbReference type="Pfam" id="PF02867">
    <property type="entry name" value="Ribonuc_red_lgC"/>
    <property type="match status" value="1"/>
</dbReference>
<name>F2DEF5_HORVV</name>
<keyword evidence="1" id="KW-0812">Transmembrane</keyword>
<organism evidence="3">
    <name type="scientific">Hordeum vulgare subsp. vulgare</name>
    <name type="common">Domesticated barley</name>
    <dbReference type="NCBI Taxonomy" id="112509"/>
    <lineage>
        <taxon>Eukaryota</taxon>
        <taxon>Viridiplantae</taxon>
        <taxon>Streptophyta</taxon>
        <taxon>Embryophyta</taxon>
        <taxon>Tracheophyta</taxon>
        <taxon>Spermatophyta</taxon>
        <taxon>Magnoliopsida</taxon>
        <taxon>Liliopsida</taxon>
        <taxon>Poales</taxon>
        <taxon>Poaceae</taxon>
        <taxon>BOP clade</taxon>
        <taxon>Pooideae</taxon>
        <taxon>Triticodae</taxon>
        <taxon>Triticeae</taxon>
        <taxon>Hordeinae</taxon>
        <taxon>Hordeum</taxon>
    </lineage>
</organism>
<protein>
    <submittedName>
        <fullName evidence="3">Predicted protein</fullName>
    </submittedName>
</protein>
<evidence type="ECO:0000313" key="3">
    <source>
        <dbReference type="EMBL" id="BAJ93476.1"/>
    </source>
</evidence>
<dbReference type="InterPro" id="IPR000788">
    <property type="entry name" value="RNR_lg_C"/>
</dbReference>
<accession>F2DEF5</accession>
<dbReference type="Gene3D" id="3.20.70.20">
    <property type="match status" value="1"/>
</dbReference>